<dbReference type="AlphaFoldDB" id="A0A1C3E567"/>
<dbReference type="Proteomes" id="UP000094828">
    <property type="component" value="Unassembled WGS sequence"/>
</dbReference>
<name>A0A1C3E567_9PLAN</name>
<comment type="caution">
    <text evidence="2">The sequence shown here is derived from an EMBL/GenBank/DDBJ whole genome shotgun (WGS) entry which is preliminary data.</text>
</comment>
<evidence type="ECO:0000256" key="1">
    <source>
        <dbReference type="SAM" id="Phobius"/>
    </source>
</evidence>
<keyword evidence="1" id="KW-0812">Transmembrane</keyword>
<keyword evidence="1" id="KW-1133">Transmembrane helix</keyword>
<dbReference type="STRING" id="1841610.A6X21_11650"/>
<sequence>MSWWPIFVPYLAAATFPVVCLNGNFSKFVGEHHEIPNIITIVWTVFAVCGIAGIGMSMKYGSKWQLLVALLSIPAFVPIAGLSFTLLYMMGFIGFGVI</sequence>
<dbReference type="RefSeq" id="WP_068851369.1">
    <property type="nucleotide sequence ID" value="NZ_LYDR01000152.1"/>
</dbReference>
<keyword evidence="1" id="KW-0472">Membrane</keyword>
<reference evidence="2 3" key="1">
    <citation type="submission" date="2016-05" db="EMBL/GenBank/DDBJ databases">
        <title>Genomic and physiological characterization of Planctopirus sp. isolated from fresh water lake.</title>
        <authorList>
            <person name="Subhash Y."/>
            <person name="Ramana C."/>
        </authorList>
    </citation>
    <scope>NUCLEOTIDE SEQUENCE [LARGE SCALE GENOMIC DNA]</scope>
    <source>
        <strain evidence="2 3">JC280</strain>
    </source>
</reference>
<feature type="transmembrane region" description="Helical" evidence="1">
    <location>
        <begin position="64"/>
        <end position="97"/>
    </location>
</feature>
<gene>
    <name evidence="2" type="ORF">A6X21_11650</name>
</gene>
<accession>A0A1C3E567</accession>
<evidence type="ECO:0000313" key="3">
    <source>
        <dbReference type="Proteomes" id="UP000094828"/>
    </source>
</evidence>
<protein>
    <submittedName>
        <fullName evidence="2">Uncharacterized protein</fullName>
    </submittedName>
</protein>
<organism evidence="2 3">
    <name type="scientific">Planctopirus hydrillae</name>
    <dbReference type="NCBI Taxonomy" id="1841610"/>
    <lineage>
        <taxon>Bacteria</taxon>
        <taxon>Pseudomonadati</taxon>
        <taxon>Planctomycetota</taxon>
        <taxon>Planctomycetia</taxon>
        <taxon>Planctomycetales</taxon>
        <taxon>Planctomycetaceae</taxon>
        <taxon>Planctopirus</taxon>
    </lineage>
</organism>
<feature type="transmembrane region" description="Helical" evidence="1">
    <location>
        <begin position="37"/>
        <end position="58"/>
    </location>
</feature>
<dbReference type="EMBL" id="LYDR01000152">
    <property type="protein sequence ID" value="ODA28388.1"/>
    <property type="molecule type" value="Genomic_DNA"/>
</dbReference>
<feature type="transmembrane region" description="Helical" evidence="1">
    <location>
        <begin position="6"/>
        <end position="25"/>
    </location>
</feature>
<evidence type="ECO:0000313" key="2">
    <source>
        <dbReference type="EMBL" id="ODA28388.1"/>
    </source>
</evidence>
<proteinExistence type="predicted"/>
<keyword evidence="3" id="KW-1185">Reference proteome</keyword>